<protein>
    <submittedName>
        <fullName evidence="1">Mechanosensitive ion channel protein 5</fullName>
    </submittedName>
</protein>
<gene>
    <name evidence="1" type="ORF">AYI69_g8477</name>
</gene>
<organism evidence="1 2">
    <name type="scientific">Smittium culicis</name>
    <dbReference type="NCBI Taxonomy" id="133412"/>
    <lineage>
        <taxon>Eukaryota</taxon>
        <taxon>Fungi</taxon>
        <taxon>Fungi incertae sedis</taxon>
        <taxon>Zoopagomycota</taxon>
        <taxon>Kickxellomycotina</taxon>
        <taxon>Harpellomycetes</taxon>
        <taxon>Harpellales</taxon>
        <taxon>Legeriomycetaceae</taxon>
        <taxon>Smittium</taxon>
    </lineage>
</organism>
<comment type="caution">
    <text evidence="1">The sequence shown here is derived from an EMBL/GenBank/DDBJ whole genome shotgun (WGS) entry which is preliminary data.</text>
</comment>
<dbReference type="OrthoDB" id="544685at2759"/>
<dbReference type="AlphaFoldDB" id="A0A1R1XJF5"/>
<evidence type="ECO:0000313" key="1">
    <source>
        <dbReference type="EMBL" id="OMJ14713.1"/>
    </source>
</evidence>
<accession>A0A1R1XJF5</accession>
<dbReference type="EMBL" id="LSSM01004529">
    <property type="protein sequence ID" value="OMJ14713.1"/>
    <property type="molecule type" value="Genomic_DNA"/>
</dbReference>
<evidence type="ECO:0000313" key="2">
    <source>
        <dbReference type="Proteomes" id="UP000187429"/>
    </source>
</evidence>
<sequence>MLMFVTADPLKNIASFGALIVAWSFVFGNSCRVTFECFVFLFMTNPYDVGTRPYNDRPRQFVSQKNQVIKYRIYKN</sequence>
<proteinExistence type="predicted"/>
<dbReference type="Proteomes" id="UP000187429">
    <property type="component" value="Unassembled WGS sequence"/>
</dbReference>
<reference evidence="2" key="1">
    <citation type="submission" date="2017-01" db="EMBL/GenBank/DDBJ databases">
        <authorList>
            <person name="Wang Y."/>
            <person name="White M."/>
            <person name="Kvist S."/>
            <person name="Moncalvo J.-M."/>
        </authorList>
    </citation>
    <scope>NUCLEOTIDE SEQUENCE [LARGE SCALE GENOMIC DNA]</scope>
    <source>
        <strain evidence="2">ID-206-W2</strain>
    </source>
</reference>
<keyword evidence="2" id="KW-1185">Reference proteome</keyword>
<name>A0A1R1XJF5_9FUNG</name>